<sequence>MANANRNKHQFQSNMQQADYSFKSLRASSSIIQSFKRTYQVLNIGEHSWRGQTMLLEIVWRHPRNLTGLAYQFIFDGPKPSNSYNYTSPPLRSTDRDLIRINCIPALKSDYLSRQQSSTHLLIIIMMEALFWLMKEGERKLLRNLQNGSCLLNIFNYKGRTRDIEGFALRDASYPGEEIHELASKQWKGMGWQ</sequence>
<dbReference type="EMBL" id="CM010717">
    <property type="protein sequence ID" value="RZC54113.1"/>
    <property type="molecule type" value="Genomic_DNA"/>
</dbReference>
<protein>
    <submittedName>
        <fullName evidence="1">Uncharacterized protein</fullName>
    </submittedName>
</protein>
<dbReference type="Gramene" id="RZC54113">
    <property type="protein sequence ID" value="RZC54113"/>
    <property type="gene ID" value="C5167_012970"/>
</dbReference>
<reference evidence="1 2" key="1">
    <citation type="journal article" date="2018" name="Science">
        <title>The opium poppy genome and morphinan production.</title>
        <authorList>
            <person name="Guo L."/>
            <person name="Winzer T."/>
            <person name="Yang X."/>
            <person name="Li Y."/>
            <person name="Ning Z."/>
            <person name="He Z."/>
            <person name="Teodor R."/>
            <person name="Lu Y."/>
            <person name="Bowser T.A."/>
            <person name="Graham I.A."/>
            <person name="Ye K."/>
        </authorList>
    </citation>
    <scope>NUCLEOTIDE SEQUENCE [LARGE SCALE GENOMIC DNA]</scope>
    <source>
        <strain evidence="2">cv. HN1</strain>
        <tissue evidence="1">Leaves</tissue>
    </source>
</reference>
<evidence type="ECO:0000313" key="1">
    <source>
        <dbReference type="EMBL" id="RZC54113.1"/>
    </source>
</evidence>
<keyword evidence="2" id="KW-1185">Reference proteome</keyword>
<gene>
    <name evidence="1" type="ORF">C5167_012970</name>
</gene>
<dbReference type="Proteomes" id="UP000316621">
    <property type="component" value="Chromosome 3"/>
</dbReference>
<name>A0A4Y7IZ03_PAPSO</name>
<organism evidence="1 2">
    <name type="scientific">Papaver somniferum</name>
    <name type="common">Opium poppy</name>
    <dbReference type="NCBI Taxonomy" id="3469"/>
    <lineage>
        <taxon>Eukaryota</taxon>
        <taxon>Viridiplantae</taxon>
        <taxon>Streptophyta</taxon>
        <taxon>Embryophyta</taxon>
        <taxon>Tracheophyta</taxon>
        <taxon>Spermatophyta</taxon>
        <taxon>Magnoliopsida</taxon>
        <taxon>Ranunculales</taxon>
        <taxon>Papaveraceae</taxon>
        <taxon>Papaveroideae</taxon>
        <taxon>Papaver</taxon>
    </lineage>
</organism>
<accession>A0A4Y7IZ03</accession>
<dbReference type="AlphaFoldDB" id="A0A4Y7IZ03"/>
<proteinExistence type="predicted"/>
<evidence type="ECO:0000313" key="2">
    <source>
        <dbReference type="Proteomes" id="UP000316621"/>
    </source>
</evidence>